<feature type="binding site" evidence="22">
    <location>
        <position position="310"/>
    </location>
    <ligand>
        <name>Ca(2+)</name>
        <dbReference type="ChEBI" id="CHEBI:29108"/>
        <label>1</label>
    </ligand>
</feature>
<feature type="region of interest" description="Disordered" evidence="25">
    <location>
        <begin position="71"/>
        <end position="123"/>
    </location>
</feature>
<evidence type="ECO:0000256" key="20">
    <source>
        <dbReference type="PIRSR" id="PIRSR600823-1"/>
    </source>
</evidence>
<keyword evidence="19" id="KW-0376">Hydrogen peroxide</keyword>
<dbReference type="GO" id="GO:0003735">
    <property type="term" value="F:structural constituent of ribosome"/>
    <property type="evidence" value="ECO:0007669"/>
    <property type="project" value="InterPro"/>
</dbReference>
<feature type="disulfide bond" evidence="24">
    <location>
        <begin position="306"/>
        <end position="311"/>
    </location>
</feature>
<keyword evidence="18" id="KW-0687">Ribonucleoprotein</keyword>
<dbReference type="GO" id="GO:0042744">
    <property type="term" value="P:hydrogen peroxide catabolic process"/>
    <property type="evidence" value="ECO:0007669"/>
    <property type="project" value="UniProtKB-KW"/>
</dbReference>
<evidence type="ECO:0000256" key="15">
    <source>
        <dbReference type="ARBA" id="ARBA00023004"/>
    </source>
</evidence>
<dbReference type="AlphaFoldDB" id="A0A4P1QR03"/>
<dbReference type="InterPro" id="IPR019793">
    <property type="entry name" value="Peroxidases_heam-ligand_BS"/>
</dbReference>
<dbReference type="GO" id="GO:0003729">
    <property type="term" value="F:mRNA binding"/>
    <property type="evidence" value="ECO:0007669"/>
    <property type="project" value="UniProtKB-ARBA"/>
</dbReference>
<dbReference type="PROSITE" id="PS50873">
    <property type="entry name" value="PEROXIDASE_4"/>
    <property type="match status" value="1"/>
</dbReference>
<feature type="binding site" evidence="22">
    <location>
        <position position="478"/>
    </location>
    <ligand>
        <name>Ca(2+)</name>
        <dbReference type="ChEBI" id="CHEBI:29108"/>
        <label>2</label>
    </ligand>
</feature>
<feature type="compositionally biased region" description="Basic residues" evidence="25">
    <location>
        <begin position="91"/>
        <end position="105"/>
    </location>
</feature>
<dbReference type="InterPro" id="IPR021131">
    <property type="entry name" value="Ribosomal_uL15/eL18"/>
</dbReference>
<feature type="binding site" evidence="21">
    <location>
        <position position="396"/>
    </location>
    <ligand>
        <name>substrate</name>
    </ligand>
</feature>
<feature type="binding site" evidence="22">
    <location>
        <position position="312"/>
    </location>
    <ligand>
        <name>Ca(2+)</name>
        <dbReference type="ChEBI" id="CHEBI:29108"/>
        <label>1</label>
    </ligand>
</feature>
<evidence type="ECO:0000256" key="5">
    <source>
        <dbReference type="ARBA" id="ARBA00007320"/>
    </source>
</evidence>
<evidence type="ECO:0000256" key="19">
    <source>
        <dbReference type="ARBA" id="ARBA00023324"/>
    </source>
</evidence>
<feature type="active site" description="Proton acceptor" evidence="20">
    <location>
        <position position="304"/>
    </location>
</feature>
<accession>A0A4P1QR03</accession>
<dbReference type="Gene3D" id="1.10.420.10">
    <property type="entry name" value="Peroxidase, domain 2"/>
    <property type="match status" value="1"/>
</dbReference>
<evidence type="ECO:0000256" key="16">
    <source>
        <dbReference type="ARBA" id="ARBA00023157"/>
    </source>
</evidence>
<dbReference type="PANTHER" id="PTHR12934">
    <property type="entry name" value="50S RIBOSOMAL PROTEIN L15"/>
    <property type="match status" value="1"/>
</dbReference>
<feature type="binding site" evidence="22">
    <location>
        <position position="427"/>
    </location>
    <ligand>
        <name>Ca(2+)</name>
        <dbReference type="ChEBI" id="CHEBI:29108"/>
        <label>2</label>
    </ligand>
</feature>
<dbReference type="STRING" id="3871.A0A4P1QR03"/>
<dbReference type="InterPro" id="IPR005749">
    <property type="entry name" value="Ribosomal_uL15_bac-type"/>
</dbReference>
<keyword evidence="12 22" id="KW-0106">Calcium</keyword>
<name>A0A4P1QR03_LUPAN</name>
<evidence type="ECO:0000256" key="13">
    <source>
        <dbReference type="ARBA" id="ARBA00022980"/>
    </source>
</evidence>
<feature type="binding site" evidence="22">
    <location>
        <position position="305"/>
    </location>
    <ligand>
        <name>Ca(2+)</name>
        <dbReference type="ChEBI" id="CHEBI:29108"/>
        <label>1</label>
    </ligand>
</feature>
<dbReference type="InterPro" id="IPR010255">
    <property type="entry name" value="Haem_peroxidase_sf"/>
</dbReference>
<comment type="catalytic activity">
    <reaction evidence="1">
        <text>2 a phenolic donor + H2O2 = 2 a phenolic radical donor + 2 H2O</text>
        <dbReference type="Rhea" id="RHEA:56136"/>
        <dbReference type="ChEBI" id="CHEBI:15377"/>
        <dbReference type="ChEBI" id="CHEBI:16240"/>
        <dbReference type="ChEBI" id="CHEBI:139520"/>
        <dbReference type="ChEBI" id="CHEBI:139521"/>
        <dbReference type="EC" id="1.11.1.7"/>
    </reaction>
</comment>
<dbReference type="PRINTS" id="PR00461">
    <property type="entry name" value="PLPEROXIDASE"/>
</dbReference>
<feature type="site" description="Transition state stabilizer" evidence="23">
    <location>
        <position position="300"/>
    </location>
</feature>
<evidence type="ECO:0000256" key="6">
    <source>
        <dbReference type="ARBA" id="ARBA00012313"/>
    </source>
</evidence>
<protein>
    <recommendedName>
        <fullName evidence="6">peroxidase</fullName>
        <ecNumber evidence="6">1.11.1.7</ecNumber>
    </recommendedName>
</protein>
<comment type="cofactor">
    <cofactor evidence="22">
        <name>Ca(2+)</name>
        <dbReference type="ChEBI" id="CHEBI:29108"/>
    </cofactor>
    <text evidence="22">Binds 2 calcium ions per subunit.</text>
</comment>
<dbReference type="InterPro" id="IPR033905">
    <property type="entry name" value="Secretory_peroxidase"/>
</dbReference>
<evidence type="ECO:0000256" key="21">
    <source>
        <dbReference type="PIRSR" id="PIRSR600823-2"/>
    </source>
</evidence>
<dbReference type="GO" id="GO:0140825">
    <property type="term" value="F:lactoperoxidase activity"/>
    <property type="evidence" value="ECO:0007669"/>
    <property type="project" value="UniProtKB-EC"/>
</dbReference>
<dbReference type="CDD" id="cd00693">
    <property type="entry name" value="secretory_peroxidase"/>
    <property type="match status" value="1"/>
</dbReference>
<feature type="binding site" evidence="22">
    <location>
        <position position="475"/>
    </location>
    <ligand>
        <name>Ca(2+)</name>
        <dbReference type="ChEBI" id="CHEBI:29108"/>
        <label>2</label>
    </ligand>
</feature>
<dbReference type="FunFam" id="1.10.420.10:FF:000001">
    <property type="entry name" value="Peroxidase"/>
    <property type="match status" value="1"/>
</dbReference>
<comment type="subcellular location">
    <subcellularLocation>
        <location evidence="3">Secreted</location>
    </subcellularLocation>
</comment>
<evidence type="ECO:0000256" key="25">
    <source>
        <dbReference type="SAM" id="MobiDB-lite"/>
    </source>
</evidence>
<proteinExistence type="inferred from homology"/>
<dbReference type="Pfam" id="PF00828">
    <property type="entry name" value="Ribosomal_L27A"/>
    <property type="match status" value="1"/>
</dbReference>
<dbReference type="GO" id="GO:0006979">
    <property type="term" value="P:response to oxidative stress"/>
    <property type="evidence" value="ECO:0007669"/>
    <property type="project" value="InterPro"/>
</dbReference>
<comment type="function">
    <text evidence="2">Removal of H(2)O(2), oxidation of toxic reductants, biosynthesis and degradation of lignin, suberization, auxin catabolism, response to environmental stresses such as wounding, pathogen attack and oxidative stress. These functions might be dependent on each isozyme/isoform in each plant tissue.</text>
</comment>
<dbReference type="Gene3D" id="1.10.520.10">
    <property type="match status" value="1"/>
</dbReference>
<evidence type="ECO:0000313" key="27">
    <source>
        <dbReference type="EMBL" id="OIV92527.1"/>
    </source>
</evidence>
<keyword evidence="15 22" id="KW-0408">Iron</keyword>
<dbReference type="GO" id="GO:0005762">
    <property type="term" value="C:mitochondrial large ribosomal subunit"/>
    <property type="evidence" value="ECO:0007669"/>
    <property type="project" value="TreeGrafter"/>
</dbReference>
<dbReference type="GO" id="GO:0006412">
    <property type="term" value="P:translation"/>
    <property type="evidence" value="ECO:0007669"/>
    <property type="project" value="InterPro"/>
</dbReference>
<evidence type="ECO:0000256" key="17">
    <source>
        <dbReference type="ARBA" id="ARBA00023180"/>
    </source>
</evidence>
<dbReference type="NCBIfam" id="TIGR01071">
    <property type="entry name" value="rplO_bact"/>
    <property type="match status" value="1"/>
</dbReference>
<evidence type="ECO:0000256" key="8">
    <source>
        <dbReference type="ARBA" id="ARBA00022559"/>
    </source>
</evidence>
<evidence type="ECO:0000256" key="2">
    <source>
        <dbReference type="ARBA" id="ARBA00002322"/>
    </source>
</evidence>
<dbReference type="InterPro" id="IPR036227">
    <property type="entry name" value="Ribosomal_uL15/eL18_sf"/>
</dbReference>
<sequence length="557" mass="61559">MLSRRLAVLSTSVIRSSIRSKPILTFPSVQFHPSQLPHSSNSDATFIPNAFVDSLGFRAYSLLSLNDLRDNIPRKKPTRKGRGIGSGKGKTAGRGHKGQRARKGSKLGFEGGQTPLRRRMPKRGFKNPFSLTFQPVGLGKIAWLINAGKIDSSELITMKTLKDTGAIGKQIKDGVRLMGRGAEQIQWPIHLEVSRVTVRAKAAVEAAGGSVRRVYYNKLGFQALLKPEWFEKKGRLLPKAARPPPKQKDKVDSIDSLIPAEAFLSAGHYHTTCPNAEGIISQTVAAWVKKDPTLAPSIIRLHFHDCAIRGCDASILLNHQGSERSAFNSKTLRGFQLIDEIKAQIEKRCPKIVSCADILTAAARDATILAGGPFWEVPFGRKDGKISLESEASLVPHGHENITGLLEFFKERGLDILDLVTLSGSHTIGRTTCYSFIDRLYNFNGTKKPDPLLSFSFLKLLRKRCKGVMDLVFLDVITPRTFDITYYTNLKRKAGLLSTDQSLFSDARTAPFVEAFATQPFLFTSQFAVSMVKLGNVQVLARPNEGEIRVNCNYVNK</sequence>
<feature type="binding site" evidence="22">
    <location>
        <position position="323"/>
    </location>
    <ligand>
        <name>Ca(2+)</name>
        <dbReference type="ChEBI" id="CHEBI:29108"/>
        <label>1</label>
    </ligand>
</feature>
<dbReference type="FunFam" id="3.100.10.10:FF:000007">
    <property type="entry name" value="50S ribosomal protein L15"/>
    <property type="match status" value="1"/>
</dbReference>
<dbReference type="GO" id="GO:0005576">
    <property type="term" value="C:extracellular region"/>
    <property type="evidence" value="ECO:0007669"/>
    <property type="project" value="UniProtKB-SubCell"/>
</dbReference>
<dbReference type="EMBL" id="CM007379">
    <property type="protein sequence ID" value="OIV92527.1"/>
    <property type="molecule type" value="Genomic_DNA"/>
</dbReference>
<keyword evidence="28" id="KW-1185">Reference proteome</keyword>
<dbReference type="SUPFAM" id="SSF52080">
    <property type="entry name" value="Ribosomal proteins L15p and L18e"/>
    <property type="match status" value="1"/>
</dbReference>
<dbReference type="GO" id="GO:0046872">
    <property type="term" value="F:metal ion binding"/>
    <property type="evidence" value="ECO:0007669"/>
    <property type="project" value="UniProtKB-KW"/>
</dbReference>
<dbReference type="HAMAP" id="MF_01341">
    <property type="entry name" value="Ribosomal_uL15"/>
    <property type="match status" value="1"/>
</dbReference>
<feature type="disulfide bond" evidence="24">
    <location>
        <begin position="433"/>
        <end position="465"/>
    </location>
</feature>
<feature type="binding site" evidence="22">
    <location>
        <position position="483"/>
    </location>
    <ligand>
        <name>Ca(2+)</name>
        <dbReference type="ChEBI" id="CHEBI:29108"/>
        <label>2</label>
    </ligand>
</feature>
<comment type="similarity">
    <text evidence="4">Belongs to the peroxidase family. Ascorbate peroxidase subfamily.</text>
</comment>
<evidence type="ECO:0000256" key="7">
    <source>
        <dbReference type="ARBA" id="ARBA00022525"/>
    </source>
</evidence>
<evidence type="ECO:0000256" key="14">
    <source>
        <dbReference type="ARBA" id="ARBA00023002"/>
    </source>
</evidence>
<evidence type="ECO:0000256" key="3">
    <source>
        <dbReference type="ARBA" id="ARBA00004613"/>
    </source>
</evidence>
<dbReference type="PRINTS" id="PR00458">
    <property type="entry name" value="PEROXIDASE"/>
</dbReference>
<evidence type="ECO:0000256" key="11">
    <source>
        <dbReference type="ARBA" id="ARBA00022729"/>
    </source>
</evidence>
<evidence type="ECO:0000256" key="1">
    <source>
        <dbReference type="ARBA" id="ARBA00000189"/>
    </source>
</evidence>
<comment type="similarity">
    <text evidence="5">Belongs to the universal ribosomal protein uL15 family.</text>
</comment>
<keyword evidence="17" id="KW-0325">Glycoprotein</keyword>
<evidence type="ECO:0000259" key="26">
    <source>
        <dbReference type="PROSITE" id="PS50873"/>
    </source>
</evidence>
<dbReference type="PROSITE" id="PS00436">
    <property type="entry name" value="PEROXIDASE_2"/>
    <property type="match status" value="1"/>
</dbReference>
<keyword evidence="14" id="KW-0560">Oxidoreductase</keyword>
<evidence type="ECO:0000256" key="22">
    <source>
        <dbReference type="PIRSR" id="PIRSR600823-3"/>
    </source>
</evidence>
<keyword evidence="11" id="KW-0732">Signal</keyword>
<dbReference type="InterPro" id="IPR002016">
    <property type="entry name" value="Haem_peroxidase"/>
</dbReference>
<dbReference type="SUPFAM" id="SSF48113">
    <property type="entry name" value="Heme-dependent peroxidases"/>
    <property type="match status" value="1"/>
</dbReference>
<dbReference type="EC" id="1.11.1.7" evidence="6"/>
<evidence type="ECO:0000313" key="28">
    <source>
        <dbReference type="Proteomes" id="UP000188354"/>
    </source>
</evidence>
<keyword evidence="9" id="KW-0349">Heme</keyword>
<dbReference type="FunFam" id="1.10.520.10:FF:000006">
    <property type="entry name" value="Peroxidase"/>
    <property type="match status" value="1"/>
</dbReference>
<dbReference type="PROSITE" id="PS00435">
    <property type="entry name" value="PEROXIDASE_1"/>
    <property type="match status" value="1"/>
</dbReference>
<dbReference type="Gene3D" id="3.100.10.10">
    <property type="match status" value="1"/>
</dbReference>
<evidence type="ECO:0000256" key="9">
    <source>
        <dbReference type="ARBA" id="ARBA00022617"/>
    </source>
</evidence>
<feature type="domain" description="Plant heme peroxidase family profile" evidence="26">
    <location>
        <begin position="263"/>
        <end position="556"/>
    </location>
</feature>
<dbReference type="InterPro" id="IPR030878">
    <property type="entry name" value="Ribosomal_uL15"/>
</dbReference>
<comment type="cofactor">
    <cofactor evidence="22">
        <name>heme b</name>
        <dbReference type="ChEBI" id="CHEBI:60344"/>
    </cofactor>
    <text evidence="22">Binds 1 heme b (iron(II)-protoporphyrin IX) group per subunit.</text>
</comment>
<keyword evidence="16 24" id="KW-1015">Disulfide bond</keyword>
<reference evidence="27 28" key="1">
    <citation type="journal article" date="2017" name="Plant Biotechnol. J.">
        <title>A comprehensive draft genome sequence for lupin (Lupinus angustifolius), an emerging health food: insights into plant-microbe interactions and legume evolution.</title>
        <authorList>
            <person name="Hane J.K."/>
            <person name="Ming Y."/>
            <person name="Kamphuis L.G."/>
            <person name="Nelson M.N."/>
            <person name="Garg G."/>
            <person name="Atkins C.A."/>
            <person name="Bayer P.E."/>
            <person name="Bravo A."/>
            <person name="Bringans S."/>
            <person name="Cannon S."/>
            <person name="Edwards D."/>
            <person name="Foley R."/>
            <person name="Gao L.L."/>
            <person name="Harrison M.J."/>
            <person name="Huang W."/>
            <person name="Hurgobin B."/>
            <person name="Li S."/>
            <person name="Liu C.W."/>
            <person name="McGrath A."/>
            <person name="Morahan G."/>
            <person name="Murray J."/>
            <person name="Weller J."/>
            <person name="Jian J."/>
            <person name="Singh K.B."/>
        </authorList>
    </citation>
    <scope>NUCLEOTIDE SEQUENCE [LARGE SCALE GENOMIC DNA]</scope>
    <source>
        <strain evidence="28">cv. Tanjil</strain>
        <tissue evidence="27">Whole plant</tissue>
    </source>
</reference>
<keyword evidence="7" id="KW-0964">Secreted</keyword>
<feature type="binding site" evidence="22">
    <location>
        <position position="314"/>
    </location>
    <ligand>
        <name>Ca(2+)</name>
        <dbReference type="ChEBI" id="CHEBI:29108"/>
        <label>1</label>
    </ligand>
</feature>
<evidence type="ECO:0000256" key="24">
    <source>
        <dbReference type="PIRSR" id="PIRSR600823-5"/>
    </source>
</evidence>
<evidence type="ECO:0000256" key="10">
    <source>
        <dbReference type="ARBA" id="ARBA00022723"/>
    </source>
</evidence>
<dbReference type="GO" id="GO:0020037">
    <property type="term" value="F:heme binding"/>
    <property type="evidence" value="ECO:0007669"/>
    <property type="project" value="InterPro"/>
</dbReference>
<evidence type="ECO:0000256" key="18">
    <source>
        <dbReference type="ARBA" id="ARBA00023274"/>
    </source>
</evidence>
<dbReference type="InterPro" id="IPR019794">
    <property type="entry name" value="Peroxidases_AS"/>
</dbReference>
<keyword evidence="8" id="KW-0575">Peroxidase</keyword>
<evidence type="ECO:0000256" key="4">
    <source>
        <dbReference type="ARBA" id="ARBA00006873"/>
    </source>
</evidence>
<dbReference type="Pfam" id="PF00141">
    <property type="entry name" value="peroxidase"/>
    <property type="match status" value="1"/>
</dbReference>
<feature type="disulfide bond" evidence="24">
    <location>
        <begin position="273"/>
        <end position="349"/>
    </location>
</feature>
<feature type="disulfide bond" evidence="24">
    <location>
        <begin position="355"/>
        <end position="552"/>
    </location>
</feature>
<dbReference type="InterPro" id="IPR000823">
    <property type="entry name" value="Peroxidase_pln"/>
</dbReference>
<gene>
    <name evidence="27" type="ORF">TanjilG_02290</name>
</gene>
<organism evidence="27 28">
    <name type="scientific">Lupinus angustifolius</name>
    <name type="common">Narrow-leaved blue lupine</name>
    <dbReference type="NCBI Taxonomy" id="3871"/>
    <lineage>
        <taxon>Eukaryota</taxon>
        <taxon>Viridiplantae</taxon>
        <taxon>Streptophyta</taxon>
        <taxon>Embryophyta</taxon>
        <taxon>Tracheophyta</taxon>
        <taxon>Spermatophyta</taxon>
        <taxon>Magnoliopsida</taxon>
        <taxon>eudicotyledons</taxon>
        <taxon>Gunneridae</taxon>
        <taxon>Pentapetalae</taxon>
        <taxon>rosids</taxon>
        <taxon>fabids</taxon>
        <taxon>Fabales</taxon>
        <taxon>Fabaceae</taxon>
        <taxon>Papilionoideae</taxon>
        <taxon>50 kb inversion clade</taxon>
        <taxon>genistoids sensu lato</taxon>
        <taxon>core genistoids</taxon>
        <taxon>Genisteae</taxon>
        <taxon>Lupinus</taxon>
    </lineage>
</organism>
<dbReference type="Proteomes" id="UP000188354">
    <property type="component" value="Chromosome LG19"/>
</dbReference>
<keyword evidence="10 22" id="KW-0479">Metal-binding</keyword>
<evidence type="ECO:0000256" key="23">
    <source>
        <dbReference type="PIRSR" id="PIRSR600823-4"/>
    </source>
</evidence>
<keyword evidence="13" id="KW-0689">Ribosomal protein</keyword>
<dbReference type="Gramene" id="OIV92527">
    <property type="protein sequence ID" value="OIV92527"/>
    <property type="gene ID" value="TanjilG_02290"/>
</dbReference>
<dbReference type="PANTHER" id="PTHR12934:SF11">
    <property type="entry name" value="LARGE RIBOSOMAL SUBUNIT PROTEIN UL15M"/>
    <property type="match status" value="1"/>
</dbReference>
<evidence type="ECO:0000256" key="12">
    <source>
        <dbReference type="ARBA" id="ARBA00022837"/>
    </source>
</evidence>
<feature type="binding site" description="axial binding residue" evidence="22">
    <location>
        <position position="426"/>
    </location>
    <ligand>
        <name>heme b</name>
        <dbReference type="ChEBI" id="CHEBI:60344"/>
    </ligand>
    <ligandPart>
        <name>Fe</name>
        <dbReference type="ChEBI" id="CHEBI:18248"/>
    </ligandPart>
</feature>